<dbReference type="Proteomes" id="UP000756132">
    <property type="component" value="Chromosome 4"/>
</dbReference>
<dbReference type="AlphaFoldDB" id="A0A9Q8P8L1"/>
<dbReference type="KEGG" id="ffu:CLAFUR5_04088"/>
<dbReference type="GeneID" id="71983966"/>
<dbReference type="Gene3D" id="3.40.50.720">
    <property type="entry name" value="NAD(P)-binding Rossmann-like Domain"/>
    <property type="match status" value="1"/>
</dbReference>
<dbReference type="PROSITE" id="PS00061">
    <property type="entry name" value="ADH_SHORT"/>
    <property type="match status" value="1"/>
</dbReference>
<dbReference type="InterPro" id="IPR036291">
    <property type="entry name" value="NAD(P)-bd_dom_sf"/>
</dbReference>
<dbReference type="EMBL" id="CP090166">
    <property type="protein sequence ID" value="UJO17117.1"/>
    <property type="molecule type" value="Genomic_DNA"/>
</dbReference>
<reference evidence="4" key="1">
    <citation type="submission" date="2021-12" db="EMBL/GenBank/DDBJ databases">
        <authorList>
            <person name="Zaccaron A."/>
            <person name="Stergiopoulos I."/>
        </authorList>
    </citation>
    <scope>NUCLEOTIDE SEQUENCE</scope>
    <source>
        <strain evidence="4">Race5_Kim</strain>
    </source>
</reference>
<dbReference type="InterPro" id="IPR002347">
    <property type="entry name" value="SDR_fam"/>
</dbReference>
<dbReference type="PANTHER" id="PTHR43180:SF31">
    <property type="entry name" value="CHAIN DEHYDROGENASE_REDUCTASE, PUTATIVE (AFU_ORTHOLOGUE AFUA_2G16570)-RELATED"/>
    <property type="match status" value="1"/>
</dbReference>
<sequence length="300" mass="32274">MDALRAQGKFPGPSAAITPGTFDRTALKNKTVVLTGGCSGIGEATLRAFVETGAFVAFIDTNKSRGEEIAAELSPKVSFMHGDVTSWPDQKALFASARELSPDGTIDIVFANAGTTGGKDGFDAEPGEDGEPLEPDLTCVDINLKAVLYTVKLATHYWREPPKEGQDRSLILTASLAGYWDHTAKTQYGATKWGVRGIMRSMRSKGMAKGFRTNLIAPWYMRTGIASEAAWDVIHDQWGAIFAEVEDSATAVLHLAADNGANGRGIGVVPRQAAECGYIDLGRDELDTELEAAEKWHVPR</sequence>
<dbReference type="SUPFAM" id="SSF51735">
    <property type="entry name" value="NAD(P)-binding Rossmann-fold domains"/>
    <property type="match status" value="1"/>
</dbReference>
<organism evidence="4 5">
    <name type="scientific">Passalora fulva</name>
    <name type="common">Tomato leaf mold</name>
    <name type="synonym">Cladosporium fulvum</name>
    <dbReference type="NCBI Taxonomy" id="5499"/>
    <lineage>
        <taxon>Eukaryota</taxon>
        <taxon>Fungi</taxon>
        <taxon>Dikarya</taxon>
        <taxon>Ascomycota</taxon>
        <taxon>Pezizomycotina</taxon>
        <taxon>Dothideomycetes</taxon>
        <taxon>Dothideomycetidae</taxon>
        <taxon>Mycosphaerellales</taxon>
        <taxon>Mycosphaerellaceae</taxon>
        <taxon>Fulvia</taxon>
    </lineage>
</organism>
<keyword evidence="2" id="KW-0521">NADP</keyword>
<dbReference type="Pfam" id="PF00106">
    <property type="entry name" value="adh_short"/>
    <property type="match status" value="1"/>
</dbReference>
<dbReference type="OrthoDB" id="5371740at2759"/>
<accession>A0A9Q8P8L1</accession>
<dbReference type="InterPro" id="IPR020904">
    <property type="entry name" value="Sc_DH/Rdtase_CS"/>
</dbReference>
<comment type="similarity">
    <text evidence="1">Belongs to the short-chain dehydrogenases/reductases (SDR) family.</text>
</comment>
<evidence type="ECO:0000256" key="2">
    <source>
        <dbReference type="ARBA" id="ARBA00022857"/>
    </source>
</evidence>
<dbReference type="GO" id="GO:0016491">
    <property type="term" value="F:oxidoreductase activity"/>
    <property type="evidence" value="ECO:0007669"/>
    <property type="project" value="UniProtKB-KW"/>
</dbReference>
<evidence type="ECO:0000256" key="1">
    <source>
        <dbReference type="ARBA" id="ARBA00006484"/>
    </source>
</evidence>
<gene>
    <name evidence="4" type="ORF">CLAFUR5_04088</name>
</gene>
<evidence type="ECO:0000313" key="4">
    <source>
        <dbReference type="EMBL" id="UJO17117.1"/>
    </source>
</evidence>
<reference evidence="4" key="2">
    <citation type="journal article" date="2022" name="Microb. Genom.">
        <title>A chromosome-scale genome assembly of the tomato pathogen Cladosporium fulvum reveals a compartmentalized genome architecture and the presence of a dispensable chromosome.</title>
        <authorList>
            <person name="Zaccaron A.Z."/>
            <person name="Chen L.H."/>
            <person name="Samaras A."/>
            <person name="Stergiopoulos I."/>
        </authorList>
    </citation>
    <scope>NUCLEOTIDE SEQUENCE</scope>
    <source>
        <strain evidence="4">Race5_Kim</strain>
    </source>
</reference>
<name>A0A9Q8P8L1_PASFU</name>
<evidence type="ECO:0000256" key="3">
    <source>
        <dbReference type="ARBA" id="ARBA00023002"/>
    </source>
</evidence>
<dbReference type="PRINTS" id="PR00081">
    <property type="entry name" value="GDHRDH"/>
</dbReference>
<dbReference type="RefSeq" id="XP_047761483.1">
    <property type="nucleotide sequence ID" value="XM_047903236.1"/>
</dbReference>
<protein>
    <submittedName>
        <fullName evidence="4">5'-hydroxyaverantin dehydrogenase</fullName>
    </submittedName>
</protein>
<keyword evidence="5" id="KW-1185">Reference proteome</keyword>
<proteinExistence type="inferred from homology"/>
<dbReference type="PANTHER" id="PTHR43180">
    <property type="entry name" value="3-OXOACYL-(ACYL-CARRIER-PROTEIN) REDUCTASE (AFU_ORTHOLOGUE AFUA_6G11210)"/>
    <property type="match status" value="1"/>
</dbReference>
<keyword evidence="3" id="KW-0560">Oxidoreductase</keyword>
<evidence type="ECO:0000313" key="5">
    <source>
        <dbReference type="Proteomes" id="UP000756132"/>
    </source>
</evidence>